<evidence type="ECO:0000313" key="2">
    <source>
        <dbReference type="Proteomes" id="UP001232343"/>
    </source>
</evidence>
<dbReference type="EMBL" id="JAUSUO010000008">
    <property type="protein sequence ID" value="MDQ0344082.1"/>
    <property type="molecule type" value="Genomic_DNA"/>
</dbReference>
<organism evidence="1 2">
    <name type="scientific">Lederbergia wuyishanensis</name>
    <dbReference type="NCBI Taxonomy" id="1347903"/>
    <lineage>
        <taxon>Bacteria</taxon>
        <taxon>Bacillati</taxon>
        <taxon>Bacillota</taxon>
        <taxon>Bacilli</taxon>
        <taxon>Bacillales</taxon>
        <taxon>Bacillaceae</taxon>
        <taxon>Lederbergia</taxon>
    </lineage>
</organism>
<sequence>MSSKVMPPSEMIIVAGKEKKWADPFVGPFEVGFISPTIIYNSHSYRLLGIYSGRADNLAAIHFHKFHIFDEEGKVVENEEIALYCLQVYLTFYTVMISEKEIEYAFAYEKDEYGEANLVDIKETMEEGYLKEHGKLSKLFGDLDQMLVYLKEVEEPEKKMNEYASELTVLMDEVRDTLKVEEATFKSLLFATSQFKKCARRKGILLMQNQDKLRMVRTLLQNDVTNKYFDTFQKGTAKKIIDKISDEIDYQQVVYTSHDTLFVTPKSYIKKLQEIPDDYIRMQAEQFLRKKWIVVKKPSFLSRFQKSKVK</sequence>
<proteinExistence type="predicted"/>
<reference evidence="1 2" key="1">
    <citation type="submission" date="2023-07" db="EMBL/GenBank/DDBJ databases">
        <title>Genomic Encyclopedia of Type Strains, Phase IV (KMG-IV): sequencing the most valuable type-strain genomes for metagenomic binning, comparative biology and taxonomic classification.</title>
        <authorList>
            <person name="Goeker M."/>
        </authorList>
    </citation>
    <scope>NUCLEOTIDE SEQUENCE [LARGE SCALE GENOMIC DNA]</scope>
    <source>
        <strain evidence="1 2">DSM 27848</strain>
    </source>
</reference>
<dbReference type="Proteomes" id="UP001232343">
    <property type="component" value="Unassembled WGS sequence"/>
</dbReference>
<gene>
    <name evidence="1" type="ORF">J2S14_002923</name>
</gene>
<dbReference type="RefSeq" id="WP_244682364.1">
    <property type="nucleotide sequence ID" value="NZ_JALIRM010000011.1"/>
</dbReference>
<accession>A0ABU0D6R9</accession>
<name>A0ABU0D6R9_9BACI</name>
<evidence type="ECO:0000313" key="1">
    <source>
        <dbReference type="EMBL" id="MDQ0344082.1"/>
    </source>
</evidence>
<keyword evidence="2" id="KW-1185">Reference proteome</keyword>
<comment type="caution">
    <text evidence="1">The sequence shown here is derived from an EMBL/GenBank/DDBJ whole genome shotgun (WGS) entry which is preliminary data.</text>
</comment>
<protein>
    <submittedName>
        <fullName evidence="1">Uncharacterized protein</fullName>
    </submittedName>
</protein>